<feature type="region of interest" description="Disordered" evidence="6">
    <location>
        <begin position="1783"/>
        <end position="1814"/>
    </location>
</feature>
<evidence type="ECO:0000313" key="8">
    <source>
        <dbReference type="EMBL" id="RXH86026.1"/>
    </source>
</evidence>
<organism evidence="8 9">
    <name type="scientific">Malus domestica</name>
    <name type="common">Apple</name>
    <name type="synonym">Pyrus malus</name>
    <dbReference type="NCBI Taxonomy" id="3750"/>
    <lineage>
        <taxon>Eukaryota</taxon>
        <taxon>Viridiplantae</taxon>
        <taxon>Streptophyta</taxon>
        <taxon>Embryophyta</taxon>
        <taxon>Tracheophyta</taxon>
        <taxon>Spermatophyta</taxon>
        <taxon>Magnoliopsida</taxon>
        <taxon>eudicotyledons</taxon>
        <taxon>Gunneridae</taxon>
        <taxon>Pentapetalae</taxon>
        <taxon>rosids</taxon>
        <taxon>fabids</taxon>
        <taxon>Rosales</taxon>
        <taxon>Rosaceae</taxon>
        <taxon>Amygdaloideae</taxon>
        <taxon>Maleae</taxon>
        <taxon>Malus</taxon>
    </lineage>
</organism>
<dbReference type="SMART" id="SM00028">
    <property type="entry name" value="TPR"/>
    <property type="match status" value="8"/>
</dbReference>
<dbReference type="Proteomes" id="UP000290289">
    <property type="component" value="Chromosome 10"/>
</dbReference>
<dbReference type="InterPro" id="IPR013083">
    <property type="entry name" value="Znf_RING/FYVE/PHD"/>
</dbReference>
<feature type="compositionally biased region" description="Basic and acidic residues" evidence="6">
    <location>
        <begin position="482"/>
        <end position="531"/>
    </location>
</feature>
<feature type="region of interest" description="Disordered" evidence="6">
    <location>
        <begin position="946"/>
        <end position="970"/>
    </location>
</feature>
<keyword evidence="3" id="KW-0862">Zinc</keyword>
<evidence type="ECO:0000256" key="3">
    <source>
        <dbReference type="ARBA" id="ARBA00022833"/>
    </source>
</evidence>
<feature type="compositionally biased region" description="Basic and acidic residues" evidence="6">
    <location>
        <begin position="459"/>
        <end position="473"/>
    </location>
</feature>
<feature type="region of interest" description="Disordered" evidence="6">
    <location>
        <begin position="1639"/>
        <end position="1724"/>
    </location>
</feature>
<feature type="region of interest" description="Disordered" evidence="6">
    <location>
        <begin position="829"/>
        <end position="853"/>
    </location>
</feature>
<keyword evidence="1" id="KW-0479">Metal-binding</keyword>
<evidence type="ECO:0000256" key="4">
    <source>
        <dbReference type="PROSITE-ProRule" id="PRU00091"/>
    </source>
</evidence>
<protein>
    <recommendedName>
        <fullName evidence="7">FYVE-type domain-containing protein</fullName>
    </recommendedName>
</protein>
<dbReference type="InterPro" id="IPR017455">
    <property type="entry name" value="Znf_FYVE-rel"/>
</dbReference>
<feature type="region of interest" description="Disordered" evidence="6">
    <location>
        <begin position="702"/>
        <end position="742"/>
    </location>
</feature>
<evidence type="ECO:0000256" key="1">
    <source>
        <dbReference type="ARBA" id="ARBA00022723"/>
    </source>
</evidence>
<feature type="domain" description="FYVE-type" evidence="7">
    <location>
        <begin position="609"/>
        <end position="668"/>
    </location>
</feature>
<feature type="region of interest" description="Disordered" evidence="6">
    <location>
        <begin position="1"/>
        <end position="73"/>
    </location>
</feature>
<feature type="coiled-coil region" evidence="5">
    <location>
        <begin position="1037"/>
        <end position="1090"/>
    </location>
</feature>
<feature type="region of interest" description="Disordered" evidence="6">
    <location>
        <begin position="89"/>
        <end position="108"/>
    </location>
</feature>
<dbReference type="SUPFAM" id="SSF57903">
    <property type="entry name" value="FYVE/PHD zinc finger"/>
    <property type="match status" value="1"/>
</dbReference>
<dbReference type="PROSITE" id="PS50178">
    <property type="entry name" value="ZF_FYVE"/>
    <property type="match status" value="1"/>
</dbReference>
<reference evidence="8 9" key="1">
    <citation type="submission" date="2018-10" db="EMBL/GenBank/DDBJ databases">
        <title>A high-quality apple genome assembly.</title>
        <authorList>
            <person name="Hu J."/>
        </authorList>
    </citation>
    <scope>NUCLEOTIDE SEQUENCE [LARGE SCALE GENOMIC DNA]</scope>
    <source>
        <strain evidence="9">cv. HFTH1</strain>
        <tissue evidence="8">Young leaf</tissue>
    </source>
</reference>
<evidence type="ECO:0000313" key="9">
    <source>
        <dbReference type="Proteomes" id="UP000290289"/>
    </source>
</evidence>
<proteinExistence type="predicted"/>
<feature type="compositionally biased region" description="Low complexity" evidence="6">
    <location>
        <begin position="718"/>
        <end position="737"/>
    </location>
</feature>
<dbReference type="SMART" id="SM00064">
    <property type="entry name" value="FYVE"/>
    <property type="match status" value="1"/>
</dbReference>
<dbReference type="EMBL" id="RDQH01000336">
    <property type="protein sequence ID" value="RXH86026.1"/>
    <property type="molecule type" value="Genomic_DNA"/>
</dbReference>
<evidence type="ECO:0000256" key="2">
    <source>
        <dbReference type="ARBA" id="ARBA00022771"/>
    </source>
</evidence>
<feature type="compositionally biased region" description="Acidic residues" evidence="6">
    <location>
        <begin position="946"/>
        <end position="957"/>
    </location>
</feature>
<feature type="region of interest" description="Disordered" evidence="6">
    <location>
        <begin position="452"/>
        <end position="561"/>
    </location>
</feature>
<dbReference type="GO" id="GO:0008270">
    <property type="term" value="F:zinc ion binding"/>
    <property type="evidence" value="ECO:0007669"/>
    <property type="project" value="UniProtKB-KW"/>
</dbReference>
<dbReference type="InterPro" id="IPR011011">
    <property type="entry name" value="Znf_FYVE_PHD"/>
</dbReference>
<sequence>MSKKKVSGNTMTLKDFHGGSIPSDLSLPSAPGVVVRPTDRSAYDRPTAWGNPMGRADHRSRPHTSPATRHFDDKTPFLTHSVHIGRNFDEDERKPLDGGSMPRRTIGDDSIRVPLTLAEPKQAFVSAGVSSGVPSSMQARAQAPLSPSGAVSSYLERVSETSHVGGNSHSIGGNGGRGVDGACPNAWAMRKEMAGISEPVQSAWSGQSAVQKLAHASALDKVSSGRWQSKPSINYQTNIEVVRSPETGSGLHSKGYGSDTYKRTDVMVERDAALARQAERGLQIDDGVQLPDHESSRAPINSELRDRKPTVYNNRVQPAPSDGKFGLAELHPVASSEPVERPKLKLLPRTKPVEGLEATVVVNAQKYQRVTESVHVETVNEAYGSTNAPKPGSAGSDGGKQAVERPKLNLIPRSQPLQHLEVNAKRDRVVLFGGARPRELVLKERGVDDVVITNPDTAQHSDKVKHQVARPDRVPASANPSRHSEKAENHPFDQRTGKKFERRDNRVDGERIDMQKNWRNDSRRSIREPERLQQQSERPPSPETWRKPEQPKPSSPDAVGLQHGKAASALELAQAFSRSVSDPKLADRGKMLEKIGLPAKPSLRGNTWVVDCSHCQGCSSQFTFINRKHHCRRCGGLFCNSCTQQRMLLRGQGDSPVRICDPCKKLEEAARFERYGHKSRAGRGSSKLTSNHDDEVLDEILGSDRKELGQESNSNMVSSMQRAASSASSSSSQQNSSHDGVGEIHRSLSVDEPNLQSGGGSASPDELRQQALEEKKKYKVLKGEGKSAEALRAFKRGKELERQADTLETSLRKERRKVLLSANVVESQIKDGPSESGRRNKVTPPVGKEKDDLSTELKELGWSDMDLLDENKKQASLSLEGELSSLLGEVSQKTNKNKGTGAIDKTQVVALKKKALMLKREGKLTEAKEELKRAKILEKELEEQEFLAEAEDSDDELSALIRSMDDDKQEEFSIQYEQEDGFNFDHLISAADDLDGNFEVTDEDMEDPEISAALQSLGWSQDSNNPETSPQIPSVDREALLSEIQSLKREALNHKRAGNVQQAMTLLKKAKLLERDLESLESQEGNVANDPARIHKQAADKSLQSPMVGDIHTMEPTDSKPARKTKLMIQKELLGLKKKALALRREGRLNEAEEELKKGMVLEQELEELENGSMRKEMPGTVGSKVPVLAHELPNVSAGLPVADEEGENVTDQDMHDPAYLSMLKNLGWNDEENEGTNSSLETSKRMDSLSMKVSEPAVTQAAVNVPAGGSRRSKGEIQRELLGLKRKALALRCQGETEDAEELLKKAKALEGQMLEMEAPKENIIEPPLNSAEEERDGGDVTESSMPDPALISEGTYSYKPAVSAPRNKGAIQRELLDLKRKALAFRQKGETKEAEEVLRMAKVLEIQIEEMEAPRDLSLHDDSKEEKSESFGYLINTEKPGNLKDDTDVRRFTEAAMGPIDDVVKLSAKNSEFVPLTTQLAKGSQPFPVELGALCETYFPDDQKIAEGFSQISTPVQSGNLVDLLTGDDWRSYQRPAEKQDDGLKFVSVGSFTASPPVQLGSQTCSNVYLGSQDDKIDKQEDKRDVNVANSVQEAASQSSQSAIRQEILAFKRRALALKREGKLTEAREELRQAKLLEKRLDEDSPQSKTASSEVSSAVQNTTGEQSQSQSLQSRDIPSSSQKHHGSPSSDPKPLSSRDRFKLQQESLGHKRQAMKLRREGRMEEAEAEFELAKALENQLDLSAAHDSATVDKGESMDDVSVEGLDPQLLAALKEIGIENASNLSQGPERPEPAKVNVGKSNNTIQDRSQLEEQIKAEKVKAVNLKRAGKQGEALDALRKAKLLEKKLNSPSSK</sequence>
<keyword evidence="2 4" id="KW-0863">Zinc-finger</keyword>
<evidence type="ECO:0000259" key="7">
    <source>
        <dbReference type="PROSITE" id="PS50178"/>
    </source>
</evidence>
<dbReference type="InterPro" id="IPR000306">
    <property type="entry name" value="Znf_FYVE"/>
</dbReference>
<dbReference type="InterPro" id="IPR019734">
    <property type="entry name" value="TPR_rpt"/>
</dbReference>
<dbReference type="PANTHER" id="PTHR47553:SF1">
    <property type="entry name" value="RING_FYVE_PHD ZINC FINGER SUPERFAMILY PROTEIN"/>
    <property type="match status" value="1"/>
</dbReference>
<dbReference type="SUPFAM" id="SSF48452">
    <property type="entry name" value="TPR-like"/>
    <property type="match status" value="1"/>
</dbReference>
<dbReference type="PANTHER" id="PTHR47553">
    <property type="entry name" value="MYOSIN-11"/>
    <property type="match status" value="1"/>
</dbReference>
<gene>
    <name evidence="8" type="ORF">DVH24_017079</name>
</gene>
<accession>A0A498IRQ3</accession>
<keyword evidence="9" id="KW-1185">Reference proteome</keyword>
<feature type="compositionally biased region" description="Polar residues" evidence="6">
    <location>
        <begin position="1801"/>
        <end position="1810"/>
    </location>
</feature>
<evidence type="ECO:0000256" key="5">
    <source>
        <dbReference type="SAM" id="Coils"/>
    </source>
</evidence>
<feature type="compositionally biased region" description="Polar residues" evidence="6">
    <location>
        <begin position="1649"/>
        <end position="1679"/>
    </location>
</feature>
<name>A0A498IRQ3_MALDO</name>
<keyword evidence="5" id="KW-0175">Coiled coil</keyword>
<dbReference type="Gene3D" id="3.30.40.10">
    <property type="entry name" value="Zinc/RING finger domain, C3HC4 (zinc finger)"/>
    <property type="match status" value="1"/>
</dbReference>
<feature type="compositionally biased region" description="Basic and acidic residues" evidence="6">
    <location>
        <begin position="829"/>
        <end position="838"/>
    </location>
</feature>
<dbReference type="InterPro" id="IPR011990">
    <property type="entry name" value="TPR-like_helical_dom_sf"/>
</dbReference>
<feature type="region of interest" description="Disordered" evidence="6">
    <location>
        <begin position="382"/>
        <end position="401"/>
    </location>
</feature>
<evidence type="ECO:0000256" key="6">
    <source>
        <dbReference type="SAM" id="MobiDB-lite"/>
    </source>
</evidence>
<dbReference type="Pfam" id="PF01363">
    <property type="entry name" value="FYVE"/>
    <property type="match status" value="1"/>
</dbReference>
<comment type="caution">
    <text evidence="8">The sequence shown here is derived from an EMBL/GenBank/DDBJ whole genome shotgun (WGS) entry which is preliminary data.</text>
</comment>
<dbReference type="STRING" id="3750.A0A498IRQ3"/>